<evidence type="ECO:0000256" key="2">
    <source>
        <dbReference type="ARBA" id="ARBA00024446"/>
    </source>
</evidence>
<evidence type="ECO:0000259" key="3">
    <source>
        <dbReference type="SMART" id="SM00877"/>
    </source>
</evidence>
<dbReference type="PATRIC" id="fig|35806.4.peg.559"/>
<dbReference type="GO" id="GO:0031469">
    <property type="term" value="C:bacterial microcompartment"/>
    <property type="evidence" value="ECO:0007669"/>
    <property type="project" value="UniProtKB-SubCell"/>
</dbReference>
<dbReference type="KEGG" id="rsu:NHU_00543"/>
<proteinExistence type="predicted"/>
<name>A0A0D6AXY1_RHOSU</name>
<dbReference type="InterPro" id="IPR037233">
    <property type="entry name" value="CcmK-like_sf"/>
</dbReference>
<keyword evidence="2" id="KW-1283">Bacterial microcompartment</keyword>
<dbReference type="Proteomes" id="UP000064912">
    <property type="component" value="Chromosome"/>
</dbReference>
<dbReference type="SUPFAM" id="SSF143414">
    <property type="entry name" value="CcmK-like"/>
    <property type="match status" value="1"/>
</dbReference>
<feature type="domain" description="Bacterial microcompartment" evidence="3">
    <location>
        <begin position="36"/>
        <end position="101"/>
    </location>
</feature>
<dbReference type="SMART" id="SM00877">
    <property type="entry name" value="BMC"/>
    <property type="match status" value="1"/>
</dbReference>
<dbReference type="EMBL" id="AP014800">
    <property type="protein sequence ID" value="BAQ67712.1"/>
    <property type="molecule type" value="Genomic_DNA"/>
</dbReference>
<protein>
    <recommendedName>
        <fullName evidence="3">Bacterial microcompartment domain-containing protein</fullName>
    </recommendedName>
</protein>
<gene>
    <name evidence="4" type="ORF">NHU_00543</name>
</gene>
<dbReference type="eggNOG" id="ENOG50336KU">
    <property type="taxonomic scope" value="Bacteria"/>
</dbReference>
<dbReference type="Gene3D" id="3.30.70.1710">
    <property type="match status" value="1"/>
</dbReference>
<evidence type="ECO:0000256" key="1">
    <source>
        <dbReference type="ARBA" id="ARBA00024322"/>
    </source>
</evidence>
<organism evidence="4 5">
    <name type="scientific">Rhodovulum sulfidophilum</name>
    <name type="common">Rhodobacter sulfidophilus</name>
    <dbReference type="NCBI Taxonomy" id="35806"/>
    <lineage>
        <taxon>Bacteria</taxon>
        <taxon>Pseudomonadati</taxon>
        <taxon>Pseudomonadota</taxon>
        <taxon>Alphaproteobacteria</taxon>
        <taxon>Rhodobacterales</taxon>
        <taxon>Paracoccaceae</taxon>
        <taxon>Rhodovulum</taxon>
    </lineage>
</organism>
<reference evidence="4 5" key="1">
    <citation type="submission" date="2015-02" db="EMBL/GenBank/DDBJ databases">
        <title>Genome sequene of Rhodovulum sulfidophilum DSM 2351.</title>
        <authorList>
            <person name="Nagao N."/>
        </authorList>
    </citation>
    <scope>NUCLEOTIDE SEQUENCE [LARGE SCALE GENOMIC DNA]</scope>
    <source>
        <strain evidence="4 5">DSM 2351</strain>
    </source>
</reference>
<accession>A0A0D6AXY1</accession>
<dbReference type="Pfam" id="PF00936">
    <property type="entry name" value="BMC"/>
    <property type="match status" value="1"/>
</dbReference>
<evidence type="ECO:0000313" key="5">
    <source>
        <dbReference type="Proteomes" id="UP000064912"/>
    </source>
</evidence>
<comment type="subcellular location">
    <subcellularLocation>
        <location evidence="1">Bacterial microcompartment</location>
    </subcellularLocation>
</comment>
<evidence type="ECO:0000313" key="4">
    <source>
        <dbReference type="EMBL" id="BAQ67712.1"/>
    </source>
</evidence>
<dbReference type="InterPro" id="IPR000249">
    <property type="entry name" value="BMC_dom"/>
</dbReference>
<dbReference type="AlphaFoldDB" id="A0A0D6AXY1"/>
<sequence length="102" mass="11119">MHMMRVINAPQENIMDMLTRRIAPHTRKWIEANPISAIGFVQTSVPDLFYYADLAGKTANVYTVELFGSCPQTTTTLAVLGETSAVRMAMAAIEAAAQPAAF</sequence>